<comment type="similarity">
    <text evidence="1 4">Belongs to the short-chain dehydrogenases/reductases (SDR) family.</text>
</comment>
<keyword evidence="2" id="KW-0521">NADP</keyword>
<organism evidence="5 6">
    <name type="scientific">Madurella fahalii</name>
    <dbReference type="NCBI Taxonomy" id="1157608"/>
    <lineage>
        <taxon>Eukaryota</taxon>
        <taxon>Fungi</taxon>
        <taxon>Dikarya</taxon>
        <taxon>Ascomycota</taxon>
        <taxon>Pezizomycotina</taxon>
        <taxon>Sordariomycetes</taxon>
        <taxon>Sordariomycetidae</taxon>
        <taxon>Sordariales</taxon>
        <taxon>Sordariales incertae sedis</taxon>
        <taxon>Madurella</taxon>
    </lineage>
</organism>
<dbReference type="PANTHER" id="PTHR44229">
    <property type="entry name" value="15-HYDROXYPROSTAGLANDIN DEHYDROGENASE [NAD(+)]"/>
    <property type="match status" value="1"/>
</dbReference>
<keyword evidence="3" id="KW-0560">Oxidoreductase</keyword>
<evidence type="ECO:0000256" key="2">
    <source>
        <dbReference type="ARBA" id="ARBA00022857"/>
    </source>
</evidence>
<gene>
    <name evidence="5" type="ORF">MFIFM68171_07429</name>
</gene>
<sequence length="288" mass="30025">MSTHDSKSILVTGGASGIGLALVRHFASQPAATHSIAILDINAAAGPSVAASVAAEFPACKISFHACDVSSWDSQAAAFEAVFRAHGNRLDVVIANAGVSEGGVSSLVRLDGGGGDGDGEPPVRPSVKAVEVNLLGVVYSVNLAVHYMNKKPKMEGKGTSRGSIICTASNAGLYPLPIAPLYAASKFGVVGLVRSMARVVGKVGIQINALAPAVLDTNIASDKDLLNHMVVTPMKTLLRGVDQFLADPFVSGEVAEIHGDEVTIRPPHEYVDEESRQNIETFWKLGYA</sequence>
<dbReference type="Gene3D" id="3.40.50.720">
    <property type="entry name" value="NAD(P)-binding Rossmann-like Domain"/>
    <property type="match status" value="1"/>
</dbReference>
<evidence type="ECO:0000313" key="5">
    <source>
        <dbReference type="EMBL" id="GAB1317219.1"/>
    </source>
</evidence>
<dbReference type="InterPro" id="IPR036291">
    <property type="entry name" value="NAD(P)-bd_dom_sf"/>
</dbReference>
<evidence type="ECO:0000256" key="4">
    <source>
        <dbReference type="RuleBase" id="RU000363"/>
    </source>
</evidence>
<dbReference type="PRINTS" id="PR00080">
    <property type="entry name" value="SDRFAMILY"/>
</dbReference>
<accession>A0ABQ0GHR6</accession>
<dbReference type="InterPro" id="IPR002347">
    <property type="entry name" value="SDR_fam"/>
</dbReference>
<evidence type="ECO:0000313" key="6">
    <source>
        <dbReference type="Proteomes" id="UP001628179"/>
    </source>
</evidence>
<dbReference type="EMBL" id="BAAFSV010000004">
    <property type="protein sequence ID" value="GAB1317219.1"/>
    <property type="molecule type" value="Genomic_DNA"/>
</dbReference>
<dbReference type="PROSITE" id="PS00061">
    <property type="entry name" value="ADH_SHORT"/>
    <property type="match status" value="1"/>
</dbReference>
<evidence type="ECO:0000256" key="3">
    <source>
        <dbReference type="ARBA" id="ARBA00023002"/>
    </source>
</evidence>
<protein>
    <submittedName>
        <fullName evidence="5">15-hydroxyprostaglandin dehydrogenase [NAD(+)]</fullName>
    </submittedName>
</protein>
<dbReference type="InterPro" id="IPR020904">
    <property type="entry name" value="Sc_DH/Rdtase_CS"/>
</dbReference>
<dbReference type="SUPFAM" id="SSF51735">
    <property type="entry name" value="NAD(P)-binding Rossmann-fold domains"/>
    <property type="match status" value="1"/>
</dbReference>
<proteinExistence type="inferred from homology"/>
<dbReference type="GeneID" id="98178172"/>
<dbReference type="RefSeq" id="XP_070918950.1">
    <property type="nucleotide sequence ID" value="XM_071062849.1"/>
</dbReference>
<evidence type="ECO:0000256" key="1">
    <source>
        <dbReference type="ARBA" id="ARBA00006484"/>
    </source>
</evidence>
<keyword evidence="6" id="KW-1185">Reference proteome</keyword>
<reference evidence="5 6" key="1">
    <citation type="submission" date="2024-09" db="EMBL/GenBank/DDBJ databases">
        <title>Itraconazole resistance in Madurella fahalii resulting from another homologue of gene encoding cytochrome P450 14-alpha sterol demethylase (CYP51).</title>
        <authorList>
            <person name="Yoshioka I."/>
            <person name="Fahal A.H."/>
            <person name="Kaneko S."/>
            <person name="Yaguchi T."/>
        </authorList>
    </citation>
    <scope>NUCLEOTIDE SEQUENCE [LARGE SCALE GENOMIC DNA]</scope>
    <source>
        <strain evidence="5 6">IFM 68171</strain>
    </source>
</reference>
<dbReference type="Proteomes" id="UP001628179">
    <property type="component" value="Unassembled WGS sequence"/>
</dbReference>
<comment type="caution">
    <text evidence="5">The sequence shown here is derived from an EMBL/GenBank/DDBJ whole genome shotgun (WGS) entry which is preliminary data.</text>
</comment>
<name>A0ABQ0GHR6_9PEZI</name>
<dbReference type="PANTHER" id="PTHR44229:SF4">
    <property type="entry name" value="15-HYDROXYPROSTAGLANDIN DEHYDROGENASE [NAD(+)]"/>
    <property type="match status" value="1"/>
</dbReference>
<dbReference type="PRINTS" id="PR00081">
    <property type="entry name" value="GDHRDH"/>
</dbReference>
<dbReference type="Pfam" id="PF00106">
    <property type="entry name" value="adh_short"/>
    <property type="match status" value="1"/>
</dbReference>